<dbReference type="GO" id="GO:0006412">
    <property type="term" value="P:translation"/>
    <property type="evidence" value="ECO:0007669"/>
    <property type="project" value="InterPro"/>
</dbReference>
<evidence type="ECO:0000256" key="6">
    <source>
        <dbReference type="RuleBase" id="RU000661"/>
    </source>
</evidence>
<dbReference type="PANTHER" id="PTHR14413">
    <property type="entry name" value="RIBOSOMAL PROTEIN L17"/>
    <property type="match status" value="1"/>
</dbReference>
<dbReference type="PANTHER" id="PTHR14413:SF16">
    <property type="entry name" value="LARGE RIBOSOMAL SUBUNIT PROTEIN BL17M"/>
    <property type="match status" value="1"/>
</dbReference>
<organism evidence="7 8">
    <name type="scientific">Candidatus Falkowbacteria bacterium RIFCSPLOWO2_02_FULL_45_21</name>
    <dbReference type="NCBI Taxonomy" id="1797989"/>
    <lineage>
        <taxon>Bacteria</taxon>
        <taxon>Candidatus Falkowiibacteriota</taxon>
    </lineage>
</organism>
<dbReference type="Pfam" id="PF01196">
    <property type="entry name" value="Ribosomal_L17"/>
    <property type="match status" value="1"/>
</dbReference>
<dbReference type="EMBL" id="MFFW01000038">
    <property type="protein sequence ID" value="OGF24080.1"/>
    <property type="molecule type" value="Genomic_DNA"/>
</dbReference>
<evidence type="ECO:0000256" key="1">
    <source>
        <dbReference type="ARBA" id="ARBA00008777"/>
    </source>
</evidence>
<comment type="caution">
    <text evidence="7">The sequence shown here is derived from an EMBL/GenBank/DDBJ whole genome shotgun (WGS) entry which is preliminary data.</text>
</comment>
<dbReference type="STRING" id="1797989.A3H66_00910"/>
<dbReference type="GO" id="GO:0022625">
    <property type="term" value="C:cytosolic large ribosomal subunit"/>
    <property type="evidence" value="ECO:0007669"/>
    <property type="project" value="TreeGrafter"/>
</dbReference>
<reference evidence="7 8" key="1">
    <citation type="journal article" date="2016" name="Nat. Commun.">
        <title>Thousands of microbial genomes shed light on interconnected biogeochemical processes in an aquifer system.</title>
        <authorList>
            <person name="Anantharaman K."/>
            <person name="Brown C.T."/>
            <person name="Hug L.A."/>
            <person name="Sharon I."/>
            <person name="Castelle C.J."/>
            <person name="Probst A.J."/>
            <person name="Thomas B.C."/>
            <person name="Singh A."/>
            <person name="Wilkins M.J."/>
            <person name="Karaoz U."/>
            <person name="Brodie E.L."/>
            <person name="Williams K.H."/>
            <person name="Hubbard S.S."/>
            <person name="Banfield J.F."/>
        </authorList>
    </citation>
    <scope>NUCLEOTIDE SEQUENCE [LARGE SCALE GENOMIC DNA]</scope>
</reference>
<dbReference type="Proteomes" id="UP000178783">
    <property type="component" value="Unassembled WGS sequence"/>
</dbReference>
<evidence type="ECO:0000256" key="3">
    <source>
        <dbReference type="ARBA" id="ARBA00023274"/>
    </source>
</evidence>
<comment type="similarity">
    <text evidence="1 5">Belongs to the bacterial ribosomal protein bL17 family.</text>
</comment>
<dbReference type="AlphaFoldDB" id="A0A1F5SBH5"/>
<dbReference type="NCBIfam" id="TIGR00059">
    <property type="entry name" value="L17"/>
    <property type="match status" value="1"/>
</dbReference>
<gene>
    <name evidence="7" type="ORF">A3H66_00910</name>
</gene>
<evidence type="ECO:0000313" key="8">
    <source>
        <dbReference type="Proteomes" id="UP000178783"/>
    </source>
</evidence>
<dbReference type="SUPFAM" id="SSF64263">
    <property type="entry name" value="Prokaryotic ribosomal protein L17"/>
    <property type="match status" value="1"/>
</dbReference>
<evidence type="ECO:0000313" key="7">
    <source>
        <dbReference type="EMBL" id="OGF24080.1"/>
    </source>
</evidence>
<evidence type="ECO:0000256" key="5">
    <source>
        <dbReference type="RuleBase" id="RU000660"/>
    </source>
</evidence>
<evidence type="ECO:0000256" key="4">
    <source>
        <dbReference type="ARBA" id="ARBA00035494"/>
    </source>
</evidence>
<evidence type="ECO:0000256" key="2">
    <source>
        <dbReference type="ARBA" id="ARBA00022980"/>
    </source>
</evidence>
<dbReference type="GO" id="GO:0003735">
    <property type="term" value="F:structural constituent of ribosome"/>
    <property type="evidence" value="ECO:0007669"/>
    <property type="project" value="InterPro"/>
</dbReference>
<protein>
    <recommendedName>
        <fullName evidence="4 6">50S ribosomal protein L17</fullName>
    </recommendedName>
</protein>
<sequence length="116" mass="13004">MRHHVKGKKLDRLKAPREAMLKNLASSIIIYEKVKTTEAKAKAVRPLLEKVITLAVKGDLNARRELIRLLPQPMAIKKAMKVLSAKYKSKHGGYLRIVKLGARLGDSAKIVQIELV</sequence>
<proteinExistence type="inferred from homology"/>
<keyword evidence="3 5" id="KW-0687">Ribonucleoprotein</keyword>
<name>A0A1F5SBH5_9BACT</name>
<accession>A0A1F5SBH5</accession>
<dbReference type="InterPro" id="IPR000456">
    <property type="entry name" value="Ribosomal_bL17"/>
</dbReference>
<dbReference type="Gene3D" id="3.90.1030.10">
    <property type="entry name" value="Ribosomal protein L17"/>
    <property type="match status" value="1"/>
</dbReference>
<keyword evidence="2 5" id="KW-0689">Ribosomal protein</keyword>
<dbReference type="InterPro" id="IPR036373">
    <property type="entry name" value="Ribosomal_bL17_sf"/>
</dbReference>